<sequence>MELTLDTEKYEQLQKAFIAEITQTVMVKLVEAGLEGDQLEDATASITFNVASIIDDTTRIDADGIEVRPYLTFREGDNELVHCGENSYTYDLMMGVMKKLFHAKEG</sequence>
<dbReference type="eggNOG" id="ENOG5032NJ9">
    <property type="taxonomic scope" value="Bacteria"/>
</dbReference>
<reference evidence="2 4" key="2">
    <citation type="submission" date="2016-11" db="EMBL/GenBank/DDBJ databases">
        <title>Mixed transmission modes and dynamic genome evolution in an obligate animal-bacterial symbiosis.</title>
        <authorList>
            <person name="Russell S.L."/>
            <person name="Corbett-Detig R.B."/>
            <person name="Cavanaugh C.M."/>
        </authorList>
    </citation>
    <scope>NUCLEOTIDE SEQUENCE [LARGE SCALE GENOMIC DNA]</scope>
    <source>
        <strain evidence="2">MA-KB16</strain>
    </source>
</reference>
<organism evidence="1 3">
    <name type="scientific">Solemya velum gill symbiont</name>
    <dbReference type="NCBI Taxonomy" id="2340"/>
    <lineage>
        <taxon>Bacteria</taxon>
        <taxon>Pseudomonadati</taxon>
        <taxon>Pseudomonadota</taxon>
        <taxon>Gammaproteobacteria</taxon>
        <taxon>sulfur-oxidizing symbionts</taxon>
    </lineage>
</organism>
<dbReference type="Proteomes" id="UP000030856">
    <property type="component" value="Unassembled WGS sequence"/>
</dbReference>
<keyword evidence="3" id="KW-1185">Reference proteome</keyword>
<evidence type="ECO:0000313" key="1">
    <source>
        <dbReference type="EMBL" id="KHF24709.1"/>
    </source>
</evidence>
<dbReference type="EMBL" id="MPNX01000011">
    <property type="protein sequence ID" value="OOY34735.1"/>
    <property type="molecule type" value="Genomic_DNA"/>
</dbReference>
<dbReference type="AlphaFoldDB" id="A0A0B0HA08"/>
<reference evidence="1 3" key="1">
    <citation type="journal article" date="2014" name="BMC Genomics">
        <title>The genome of the intracellular bacterium of the coastal bivalve, Solemya velum: a blueprint for thriving in and out of symbiosis.</title>
        <authorList>
            <person name="Dmytrenko O."/>
            <person name="Russell S.L."/>
            <person name="Loo W.T."/>
            <person name="Fontanez K.M."/>
            <person name="Liao L."/>
            <person name="Roeselers G."/>
            <person name="Sharma R."/>
            <person name="Stewart F.J."/>
            <person name="Newton I.L."/>
            <person name="Woyke T."/>
            <person name="Wu D."/>
            <person name="Lang J.M."/>
            <person name="Eisen J.A."/>
            <person name="Cavanaugh C.M."/>
        </authorList>
    </citation>
    <scope>NUCLEOTIDE SEQUENCE [LARGE SCALE GENOMIC DNA]</scope>
    <source>
        <strain evidence="1 3">WH</strain>
    </source>
</reference>
<name>A0A0B0HA08_SOVGS</name>
<evidence type="ECO:0000313" key="3">
    <source>
        <dbReference type="Proteomes" id="UP000030856"/>
    </source>
</evidence>
<evidence type="ECO:0000313" key="2">
    <source>
        <dbReference type="EMBL" id="OOY34735.1"/>
    </source>
</evidence>
<dbReference type="EMBL" id="JRAA01000002">
    <property type="protein sequence ID" value="KHF24709.1"/>
    <property type="molecule type" value="Genomic_DNA"/>
</dbReference>
<gene>
    <name evidence="2" type="ORF">BOV88_08190</name>
    <name evidence="1" type="ORF">JV46_02560</name>
</gene>
<dbReference type="GeneID" id="86990766"/>
<dbReference type="Proteomes" id="UP000190962">
    <property type="component" value="Unassembled WGS sequence"/>
</dbReference>
<dbReference type="STRING" id="2340.JV46_02560"/>
<protein>
    <submittedName>
        <fullName evidence="1">Uncharacterized protein</fullName>
    </submittedName>
</protein>
<dbReference type="OrthoDB" id="8852533at2"/>
<dbReference type="RefSeq" id="WP_043116945.1">
    <property type="nucleotide sequence ID" value="NZ_JRAA01000002.1"/>
</dbReference>
<comment type="caution">
    <text evidence="1">The sequence shown here is derived from an EMBL/GenBank/DDBJ whole genome shotgun (WGS) entry which is preliminary data.</text>
</comment>
<evidence type="ECO:0000313" key="4">
    <source>
        <dbReference type="Proteomes" id="UP000190962"/>
    </source>
</evidence>
<accession>A0A0B0HA08</accession>
<proteinExistence type="predicted"/>